<keyword evidence="5 16" id="KW-0378">Hydrolase</keyword>
<dbReference type="SUPFAM" id="SSF51126">
    <property type="entry name" value="Pectin lyase-like"/>
    <property type="match status" value="1"/>
</dbReference>
<evidence type="ECO:0000256" key="14">
    <source>
        <dbReference type="ARBA" id="ARBA00048766"/>
    </source>
</evidence>
<dbReference type="Proteomes" id="UP000249464">
    <property type="component" value="Unassembled WGS sequence"/>
</dbReference>
<dbReference type="Gene3D" id="2.160.20.10">
    <property type="entry name" value="Single-stranded right-handed beta-helix, Pectin lyase-like"/>
    <property type="match status" value="1"/>
</dbReference>
<feature type="signal peptide" evidence="18">
    <location>
        <begin position="1"/>
        <end position="18"/>
    </location>
</feature>
<evidence type="ECO:0000256" key="2">
    <source>
        <dbReference type="ARBA" id="ARBA00008834"/>
    </source>
</evidence>
<gene>
    <name evidence="19" type="primary">BQ5605_C017g08542</name>
    <name evidence="19" type="ORF">BQ5605_C017G08542</name>
</gene>
<keyword evidence="8" id="KW-0119">Carbohydrate metabolism</keyword>
<evidence type="ECO:0000256" key="6">
    <source>
        <dbReference type="ARBA" id="ARBA00023157"/>
    </source>
</evidence>
<evidence type="ECO:0000313" key="19">
    <source>
        <dbReference type="EMBL" id="SGY20234.1"/>
    </source>
</evidence>
<dbReference type="InterPro" id="IPR011050">
    <property type="entry name" value="Pectin_lyase_fold/virulence"/>
</dbReference>
<dbReference type="PROSITE" id="PS00502">
    <property type="entry name" value="POLYGALACTURONASE"/>
    <property type="match status" value="1"/>
</dbReference>
<evidence type="ECO:0000256" key="7">
    <source>
        <dbReference type="ARBA" id="ARBA00023180"/>
    </source>
</evidence>
<evidence type="ECO:0000256" key="16">
    <source>
        <dbReference type="RuleBase" id="RU361169"/>
    </source>
</evidence>
<keyword evidence="7" id="KW-0325">Glycoprotein</keyword>
<organism evidence="19 20">
    <name type="scientific">Microbotryum silenes-dioicae</name>
    <dbReference type="NCBI Taxonomy" id="796604"/>
    <lineage>
        <taxon>Eukaryota</taxon>
        <taxon>Fungi</taxon>
        <taxon>Dikarya</taxon>
        <taxon>Basidiomycota</taxon>
        <taxon>Pucciniomycotina</taxon>
        <taxon>Microbotryomycetes</taxon>
        <taxon>Microbotryales</taxon>
        <taxon>Microbotryaceae</taxon>
        <taxon>Microbotryum</taxon>
    </lineage>
</organism>
<comment type="function">
    <text evidence="12">Specific in hydrolyzing the terminal glycosidic bond of polygalacturonic acid and oligogalacturonates.</text>
</comment>
<dbReference type="InterPro" id="IPR000743">
    <property type="entry name" value="Glyco_hydro_28"/>
</dbReference>
<keyword evidence="11" id="KW-0624">Polysaccharide degradation</keyword>
<feature type="chain" id="PRO_5016041486" description="galacturonan 1,4-alpha-galacturonidase" evidence="18">
    <location>
        <begin position="19"/>
        <end position="540"/>
    </location>
</feature>
<dbReference type="GO" id="GO:0047911">
    <property type="term" value="F:galacturan 1,4-alpha-galacturonidase activity"/>
    <property type="evidence" value="ECO:0007669"/>
    <property type="project" value="UniProtKB-EC"/>
</dbReference>
<evidence type="ECO:0000256" key="18">
    <source>
        <dbReference type="SAM" id="SignalP"/>
    </source>
</evidence>
<evidence type="ECO:0000256" key="4">
    <source>
        <dbReference type="ARBA" id="ARBA00022729"/>
    </source>
</evidence>
<dbReference type="EMBL" id="FQNC01000017">
    <property type="protein sequence ID" value="SGY20234.1"/>
    <property type="molecule type" value="Genomic_DNA"/>
</dbReference>
<comment type="subcellular location">
    <subcellularLocation>
        <location evidence="1">Secreted</location>
    </subcellularLocation>
</comment>
<dbReference type="PANTHER" id="PTHR31736">
    <property type="match status" value="1"/>
</dbReference>
<keyword evidence="4 18" id="KW-0732">Signal</keyword>
<dbReference type="STRING" id="796604.A0A2X0NYK8"/>
<dbReference type="GO" id="GO:0071555">
    <property type="term" value="P:cell wall organization"/>
    <property type="evidence" value="ECO:0007669"/>
    <property type="project" value="UniProtKB-KW"/>
</dbReference>
<comment type="catalytic activity">
    <reaction evidence="14">
        <text>[(1-&gt;4)-alpha-D-galacturonosyl](n) + H2O = alpha-D-galacturonate + [(1-&gt;4)-alpha-D-galacturonosyl](n-1)</text>
        <dbReference type="Rhea" id="RHEA:14117"/>
        <dbReference type="Rhea" id="RHEA-COMP:14570"/>
        <dbReference type="Rhea" id="RHEA-COMP:14572"/>
        <dbReference type="ChEBI" id="CHEBI:15377"/>
        <dbReference type="ChEBI" id="CHEBI:58658"/>
        <dbReference type="ChEBI" id="CHEBI:140523"/>
        <dbReference type="EC" id="3.2.1.67"/>
    </reaction>
</comment>
<evidence type="ECO:0000256" key="8">
    <source>
        <dbReference type="ARBA" id="ARBA00023277"/>
    </source>
</evidence>
<name>A0A2X0NYK8_9BASI</name>
<keyword evidence="10" id="KW-0961">Cell wall biogenesis/degradation</keyword>
<evidence type="ECO:0000256" key="1">
    <source>
        <dbReference type="ARBA" id="ARBA00004613"/>
    </source>
</evidence>
<dbReference type="PANTHER" id="PTHR31736:SF12">
    <property type="entry name" value="EXO-POLYGALACTURONASE, PUTATIVE-RELATED"/>
    <property type="match status" value="1"/>
</dbReference>
<evidence type="ECO:0000256" key="10">
    <source>
        <dbReference type="ARBA" id="ARBA00023316"/>
    </source>
</evidence>
<dbReference type="AlphaFoldDB" id="A0A2X0NYK8"/>
<evidence type="ECO:0000256" key="11">
    <source>
        <dbReference type="ARBA" id="ARBA00023326"/>
    </source>
</evidence>
<evidence type="ECO:0000256" key="12">
    <source>
        <dbReference type="ARBA" id="ARBA00037312"/>
    </source>
</evidence>
<evidence type="ECO:0000256" key="5">
    <source>
        <dbReference type="ARBA" id="ARBA00022801"/>
    </source>
</evidence>
<dbReference type="GO" id="GO:0000272">
    <property type="term" value="P:polysaccharide catabolic process"/>
    <property type="evidence" value="ECO:0007669"/>
    <property type="project" value="UniProtKB-KW"/>
</dbReference>
<evidence type="ECO:0000313" key="20">
    <source>
        <dbReference type="Proteomes" id="UP000249464"/>
    </source>
</evidence>
<dbReference type="GO" id="GO:0004650">
    <property type="term" value="F:polygalacturonase activity"/>
    <property type="evidence" value="ECO:0007669"/>
    <property type="project" value="InterPro"/>
</dbReference>
<keyword evidence="3" id="KW-0964">Secreted</keyword>
<evidence type="ECO:0000256" key="17">
    <source>
        <dbReference type="SAM" id="MobiDB-lite"/>
    </source>
</evidence>
<evidence type="ECO:0000256" key="13">
    <source>
        <dbReference type="ARBA" id="ARBA00038933"/>
    </source>
</evidence>
<evidence type="ECO:0000256" key="9">
    <source>
        <dbReference type="ARBA" id="ARBA00023295"/>
    </source>
</evidence>
<comment type="similarity">
    <text evidence="2 16">Belongs to the glycosyl hydrolase 28 family.</text>
</comment>
<feature type="active site" evidence="15">
    <location>
        <position position="332"/>
    </location>
</feature>
<keyword evidence="9 16" id="KW-0326">Glycosidase</keyword>
<evidence type="ECO:0000256" key="3">
    <source>
        <dbReference type="ARBA" id="ARBA00022525"/>
    </source>
</evidence>
<protein>
    <recommendedName>
        <fullName evidence="13">galacturonan 1,4-alpha-galacturonidase</fullName>
        <ecNumber evidence="13">3.2.1.67</ecNumber>
    </recommendedName>
</protein>
<sequence length="540" mass="59278">MKIILAALPLSLAALAGAHKHSSGHSSHRYRHHRASGVLQASSGTTTCIVDESGVGQDSTPKIMDAFTKCQKNAKRAGPSAGDADTYPPPLRQIVLNGNYLVKSLLYTPMLYNVEIELTGTRKFLHISEIAMGSVLNMVLSPVTYSDDIAYWSKPTTDTHGDGSYELYYQNVTTFFFLQGEKIWLHGSPTSKTSKAEKQSTFNGNGQKWWDQFVKDKKAGNLHGIESTEYARPILLTIGNAKNVRVEYINFLNGPFWNIFITHSKQVTMSNINIDAVSKSDSLPYNTDGVDTYNSDDVTLLDFNVNNADDCVSLKPNSTNVEVGRVNCNGSHGISVGSLGQYVDSYDIWESCIEWVGHIHQVENVYIHDISMSNAQAGARIKAWPDRNGTAKDAGGGSGYVKNITFQNFVNKNVDEPLLITSCYMNSNEYCTKFPSKMTVSDVHYINVTGTSSGKYKDVVALLDCSKECTGITAIGTHLSLPTPSTPPVYNCHNVDSEKQLDFHCTELLLESTKIPNDQQRRTAGPGLAPGSLPFIELTN</sequence>
<keyword evidence="6" id="KW-1015">Disulfide bond</keyword>
<dbReference type="InterPro" id="IPR012334">
    <property type="entry name" value="Pectin_lyas_fold"/>
</dbReference>
<dbReference type="Pfam" id="PF00295">
    <property type="entry name" value="Glyco_hydro_28"/>
    <property type="match status" value="1"/>
</dbReference>
<reference evidence="19 20" key="1">
    <citation type="submission" date="2016-11" db="EMBL/GenBank/DDBJ databases">
        <authorList>
            <person name="Jaros S."/>
            <person name="Januszkiewicz K."/>
            <person name="Wedrychowicz H."/>
        </authorList>
    </citation>
    <scope>NUCLEOTIDE SEQUENCE [LARGE SCALE GENOMIC DNA]</scope>
</reference>
<feature type="region of interest" description="Disordered" evidence="17">
    <location>
        <begin position="516"/>
        <end position="540"/>
    </location>
</feature>
<dbReference type="EC" id="3.2.1.67" evidence="13"/>
<evidence type="ECO:0000256" key="15">
    <source>
        <dbReference type="PROSITE-ProRule" id="PRU10052"/>
    </source>
</evidence>
<dbReference type="GO" id="GO:0005576">
    <property type="term" value="C:extracellular region"/>
    <property type="evidence" value="ECO:0007669"/>
    <property type="project" value="UniProtKB-SubCell"/>
</dbReference>
<keyword evidence="20" id="KW-1185">Reference proteome</keyword>
<proteinExistence type="inferred from homology"/>
<accession>A0A2X0NYK8</accession>